<dbReference type="GO" id="GO:0003723">
    <property type="term" value="F:RNA binding"/>
    <property type="evidence" value="ECO:0007669"/>
    <property type="project" value="InterPro"/>
</dbReference>
<dbReference type="NCBIfam" id="TIGR00756">
    <property type="entry name" value="PPR"/>
    <property type="match status" value="4"/>
</dbReference>
<reference evidence="3" key="1">
    <citation type="submission" date="2021-01" db="EMBL/GenBank/DDBJ databases">
        <title>Adiantum capillus-veneris genome.</title>
        <authorList>
            <person name="Fang Y."/>
            <person name="Liao Q."/>
        </authorList>
    </citation>
    <scope>NUCLEOTIDE SEQUENCE</scope>
    <source>
        <strain evidence="3">H3</strain>
        <tissue evidence="3">Leaf</tissue>
    </source>
</reference>
<dbReference type="FunFam" id="1.25.40.10:FF:000285">
    <property type="entry name" value="Pentatricopeptide repeat-containing protein, chloroplastic"/>
    <property type="match status" value="1"/>
</dbReference>
<dbReference type="PANTHER" id="PTHR47926:SF382">
    <property type="entry name" value="PENTACOTRIPEPTIDE-REPEAT REGION OF PRORP DOMAIN-CONTAINING PROTEIN"/>
    <property type="match status" value="1"/>
</dbReference>
<dbReference type="FunFam" id="1.25.40.10:FF:000073">
    <property type="entry name" value="Pentatricopeptide repeat-containing protein chloroplastic"/>
    <property type="match status" value="1"/>
</dbReference>
<dbReference type="Pfam" id="PF13041">
    <property type="entry name" value="PPR_2"/>
    <property type="match status" value="3"/>
</dbReference>
<feature type="repeat" description="PPR" evidence="2">
    <location>
        <begin position="428"/>
        <end position="462"/>
    </location>
</feature>
<dbReference type="PROSITE" id="PS51375">
    <property type="entry name" value="PPR"/>
    <property type="match status" value="4"/>
</dbReference>
<evidence type="ECO:0000313" key="4">
    <source>
        <dbReference type="Proteomes" id="UP000886520"/>
    </source>
</evidence>
<accession>A0A9D4ZDY2</accession>
<dbReference type="GO" id="GO:0009451">
    <property type="term" value="P:RNA modification"/>
    <property type="evidence" value="ECO:0007669"/>
    <property type="project" value="InterPro"/>
</dbReference>
<dbReference type="FunFam" id="1.25.40.10:FF:000381">
    <property type="entry name" value="Pentatricopeptide repeat-containing protein"/>
    <property type="match status" value="1"/>
</dbReference>
<feature type="repeat" description="PPR" evidence="2">
    <location>
        <begin position="122"/>
        <end position="156"/>
    </location>
</feature>
<evidence type="ECO:0008006" key="5">
    <source>
        <dbReference type="Google" id="ProtNLM"/>
    </source>
</evidence>
<dbReference type="AlphaFoldDB" id="A0A9D4ZDY2"/>
<keyword evidence="4" id="KW-1185">Reference proteome</keyword>
<dbReference type="FunFam" id="1.25.40.10:FF:000158">
    <property type="entry name" value="pentatricopeptide repeat-containing protein At2g33680"/>
    <property type="match status" value="1"/>
</dbReference>
<proteinExistence type="predicted"/>
<keyword evidence="1" id="KW-0677">Repeat</keyword>
<evidence type="ECO:0000256" key="2">
    <source>
        <dbReference type="PROSITE-ProRule" id="PRU00708"/>
    </source>
</evidence>
<dbReference type="InterPro" id="IPR046960">
    <property type="entry name" value="PPR_At4g14850-like_plant"/>
</dbReference>
<protein>
    <recommendedName>
        <fullName evidence="5">Pentatricopeptide repeat-containing protein</fullName>
    </recommendedName>
</protein>
<comment type="caution">
    <text evidence="3">The sequence shown here is derived from an EMBL/GenBank/DDBJ whole genome shotgun (WGS) entry which is preliminary data.</text>
</comment>
<dbReference type="PANTHER" id="PTHR47926">
    <property type="entry name" value="PENTATRICOPEPTIDE REPEAT-CONTAINING PROTEIN"/>
    <property type="match status" value="1"/>
</dbReference>
<dbReference type="GO" id="GO:0048731">
    <property type="term" value="P:system development"/>
    <property type="evidence" value="ECO:0007669"/>
    <property type="project" value="UniProtKB-ARBA"/>
</dbReference>
<evidence type="ECO:0000256" key="1">
    <source>
        <dbReference type="ARBA" id="ARBA00022737"/>
    </source>
</evidence>
<dbReference type="Proteomes" id="UP000886520">
    <property type="component" value="Chromosome 15"/>
</dbReference>
<organism evidence="3 4">
    <name type="scientific">Adiantum capillus-veneris</name>
    <name type="common">Maidenhair fern</name>
    <dbReference type="NCBI Taxonomy" id="13818"/>
    <lineage>
        <taxon>Eukaryota</taxon>
        <taxon>Viridiplantae</taxon>
        <taxon>Streptophyta</taxon>
        <taxon>Embryophyta</taxon>
        <taxon>Tracheophyta</taxon>
        <taxon>Polypodiopsida</taxon>
        <taxon>Polypodiidae</taxon>
        <taxon>Polypodiales</taxon>
        <taxon>Pteridineae</taxon>
        <taxon>Pteridaceae</taxon>
        <taxon>Vittarioideae</taxon>
        <taxon>Adiantum</taxon>
    </lineage>
</organism>
<dbReference type="Gene3D" id="1.25.40.10">
    <property type="entry name" value="Tetratricopeptide repeat domain"/>
    <property type="match status" value="4"/>
</dbReference>
<dbReference type="EMBL" id="JABFUD020000015">
    <property type="protein sequence ID" value="KAI5069880.1"/>
    <property type="molecule type" value="Genomic_DNA"/>
</dbReference>
<sequence length="582" mass="63991">MDIGRMSMTHRAFEGPHFCKDRSLDALVNACIKSSQSRDALVLCRQYQGDPLPLNRQTLIAVLKACAELHDVETGSKLHEQIVRTRLLKIDPFVSSTLIDMYGKCGLPSKAQDVFDSLQAQDAVTWTALISAYAQQNLGNKALDCFKKMELAGVSPNCFTYTCAFKACGSIGAFERGVELHAEVLRKDLVKASPFVGGALVDMYAKCHVLTKAQEVFDLLPVRGVITWTSLIAGYAQLDLGEEALEWFDRMESEGVKPNAITWASTLKACGSIGAFKKGIDIHVEISKLGLLKADLVLGNALIDMYVKCGMFKEAQYVFDELPVRDNISWNALIAGCVQHEYGEVAIEFLKQMLGEGVHPNAFTFSSSLKACGSVGAAAMGIELHTEIVRRDLENEDLVLGNALVDMYAKCGLLAKAEDVFVELLGHDTCSWNSLVTGHAQLGDTDAVFWSLYLMREDGSQPDHVTLVDVLYACGHAGMFDKALTYSIFFVENDGLTPTLQHLTCMVDLLGRAGQTETAIAMIKNMPFHPNKVLWNSVLSAYRKWGDVKLGLKACEQMWELGEEDAAALVSMSNMYEACRRT</sequence>
<name>A0A9D4ZDY2_ADICA</name>
<dbReference type="Pfam" id="PF01535">
    <property type="entry name" value="PPR"/>
    <property type="match status" value="5"/>
</dbReference>
<dbReference type="OrthoDB" id="185373at2759"/>
<dbReference type="InterPro" id="IPR011990">
    <property type="entry name" value="TPR-like_helical_dom_sf"/>
</dbReference>
<dbReference type="InterPro" id="IPR002885">
    <property type="entry name" value="PPR_rpt"/>
</dbReference>
<feature type="repeat" description="PPR" evidence="2">
    <location>
        <begin position="224"/>
        <end position="258"/>
    </location>
</feature>
<evidence type="ECO:0000313" key="3">
    <source>
        <dbReference type="EMBL" id="KAI5069880.1"/>
    </source>
</evidence>
<feature type="repeat" description="PPR" evidence="2">
    <location>
        <begin position="326"/>
        <end position="360"/>
    </location>
</feature>
<gene>
    <name evidence="3" type="ORF">GOP47_0016181</name>
</gene>